<accession>A0A183FV98</accession>
<evidence type="ECO:0000313" key="3">
    <source>
        <dbReference type="Proteomes" id="UP000050761"/>
    </source>
</evidence>
<name>A0A183FV98_HELPZ</name>
<evidence type="ECO:0000256" key="1">
    <source>
        <dbReference type="SAM" id="Phobius"/>
    </source>
</evidence>
<dbReference type="Proteomes" id="UP000050761">
    <property type="component" value="Unassembled WGS sequence"/>
</dbReference>
<protein>
    <submittedName>
        <fullName evidence="2 4">Uncharacterized protein</fullName>
    </submittedName>
</protein>
<gene>
    <name evidence="2" type="ORF">HPBE_LOCUS12209</name>
</gene>
<accession>A0A3P8AJ33</accession>
<evidence type="ECO:0000313" key="4">
    <source>
        <dbReference type="WBParaSite" id="HPBE_0001220801-mRNA-1"/>
    </source>
</evidence>
<keyword evidence="1" id="KW-0812">Transmembrane</keyword>
<proteinExistence type="predicted"/>
<organism evidence="3 4">
    <name type="scientific">Heligmosomoides polygyrus</name>
    <name type="common">Parasitic roundworm</name>
    <dbReference type="NCBI Taxonomy" id="6339"/>
    <lineage>
        <taxon>Eukaryota</taxon>
        <taxon>Metazoa</taxon>
        <taxon>Ecdysozoa</taxon>
        <taxon>Nematoda</taxon>
        <taxon>Chromadorea</taxon>
        <taxon>Rhabditida</taxon>
        <taxon>Rhabditina</taxon>
        <taxon>Rhabditomorpha</taxon>
        <taxon>Strongyloidea</taxon>
        <taxon>Heligmosomidae</taxon>
        <taxon>Heligmosomoides</taxon>
    </lineage>
</organism>
<reference evidence="4" key="2">
    <citation type="submission" date="2019-09" db="UniProtKB">
        <authorList>
            <consortium name="WormBaseParasite"/>
        </authorList>
    </citation>
    <scope>IDENTIFICATION</scope>
</reference>
<sequence>MLQLIRRSSFWSSLPRRSSIFVSRRAFGDRISDAYKSAAIRGGGRERIRFILRLCRVLSGGLLNDLPALCRAPSGGFPGRSILRLGRTSSGGRLFSPGIVTKPGVDREAWTPRVRDARTIAAPNEGHPRSATMNRLHDRMRVVYIVGIVCFLHLLYLAQRSVAETIAHRRAVGVQR</sequence>
<keyword evidence="3" id="KW-1185">Reference proteome</keyword>
<feature type="transmembrane region" description="Helical" evidence="1">
    <location>
        <begin position="142"/>
        <end position="159"/>
    </location>
</feature>
<evidence type="ECO:0000313" key="2">
    <source>
        <dbReference type="EMBL" id="VDO91303.1"/>
    </source>
</evidence>
<keyword evidence="1" id="KW-1133">Transmembrane helix</keyword>
<dbReference type="EMBL" id="UZAH01027399">
    <property type="protein sequence ID" value="VDO91303.1"/>
    <property type="molecule type" value="Genomic_DNA"/>
</dbReference>
<dbReference type="WBParaSite" id="HPBE_0001220801-mRNA-1">
    <property type="protein sequence ID" value="HPBE_0001220801-mRNA-1"/>
    <property type="gene ID" value="HPBE_0001220801"/>
</dbReference>
<dbReference type="OrthoDB" id="8193498at2759"/>
<keyword evidence="1" id="KW-0472">Membrane</keyword>
<reference evidence="2 3" key="1">
    <citation type="submission" date="2018-11" db="EMBL/GenBank/DDBJ databases">
        <authorList>
            <consortium name="Pathogen Informatics"/>
        </authorList>
    </citation>
    <scope>NUCLEOTIDE SEQUENCE [LARGE SCALE GENOMIC DNA]</scope>
</reference>
<dbReference type="AlphaFoldDB" id="A0A183FV98"/>